<feature type="region of interest" description="Disordered" evidence="1">
    <location>
        <begin position="60"/>
        <end position="96"/>
    </location>
</feature>
<dbReference type="EMBL" id="CP001629">
    <property type="protein sequence ID" value="ACU89350.1"/>
    <property type="molecule type" value="Genomic_DNA"/>
</dbReference>
<accession>C7LRW7</accession>
<dbReference type="AlphaFoldDB" id="C7LRW7"/>
<reference evidence="2 3" key="1">
    <citation type="journal article" date="2009" name="Stand. Genomic Sci.">
        <title>Complete genome sequence of Desulfomicrobium baculatum type strain (X).</title>
        <authorList>
            <person name="Copeland A."/>
            <person name="Spring S."/>
            <person name="Goker M."/>
            <person name="Schneider S."/>
            <person name="Lapidus A."/>
            <person name="Del Rio T.G."/>
            <person name="Tice H."/>
            <person name="Cheng J.F."/>
            <person name="Chen F."/>
            <person name="Nolan M."/>
            <person name="Bruce D."/>
            <person name="Goodwin L."/>
            <person name="Pitluck S."/>
            <person name="Ivanova N."/>
            <person name="Mavrommatis K."/>
            <person name="Ovchinnikova G."/>
            <person name="Pati A."/>
            <person name="Chen A."/>
            <person name="Palaniappan K."/>
            <person name="Land M."/>
            <person name="Hauser L."/>
            <person name="Chang Y.J."/>
            <person name="Jeffries C.C."/>
            <person name="Meincke L."/>
            <person name="Sims D."/>
            <person name="Brettin T."/>
            <person name="Detter J.C."/>
            <person name="Han C."/>
            <person name="Chain P."/>
            <person name="Bristow J."/>
            <person name="Eisen J.A."/>
            <person name="Markowitz V."/>
            <person name="Hugenholtz P."/>
            <person name="Kyrpides N.C."/>
            <person name="Klenk H.P."/>
            <person name="Lucas S."/>
        </authorList>
    </citation>
    <scope>NUCLEOTIDE SEQUENCE [LARGE SCALE GENOMIC DNA]</scope>
    <source>
        <strain evidence="3">DSM 4028 / VKM B-1378 / X</strain>
    </source>
</reference>
<evidence type="ECO:0000313" key="2">
    <source>
        <dbReference type="EMBL" id="ACU89350.1"/>
    </source>
</evidence>
<name>C7LRW7_DESBD</name>
<feature type="compositionally biased region" description="Basic and acidic residues" evidence="1">
    <location>
        <begin position="60"/>
        <end position="74"/>
    </location>
</feature>
<keyword evidence="3" id="KW-1185">Reference proteome</keyword>
<organism evidence="2 3">
    <name type="scientific">Desulfomicrobium baculatum (strain DSM 4028 / VKM B-1378 / X)</name>
    <name type="common">Desulfovibrio baculatus</name>
    <dbReference type="NCBI Taxonomy" id="525897"/>
    <lineage>
        <taxon>Bacteria</taxon>
        <taxon>Pseudomonadati</taxon>
        <taxon>Thermodesulfobacteriota</taxon>
        <taxon>Desulfovibrionia</taxon>
        <taxon>Desulfovibrionales</taxon>
        <taxon>Desulfomicrobiaceae</taxon>
        <taxon>Desulfomicrobium</taxon>
    </lineage>
</organism>
<dbReference type="RefSeq" id="WP_015773446.1">
    <property type="nucleotide sequence ID" value="NC_013173.1"/>
</dbReference>
<evidence type="ECO:0000313" key="3">
    <source>
        <dbReference type="Proteomes" id="UP000002216"/>
    </source>
</evidence>
<dbReference type="OrthoDB" id="9970664at2"/>
<proteinExistence type="predicted"/>
<dbReference type="KEGG" id="dba:Dbac_1247"/>
<evidence type="ECO:0000256" key="1">
    <source>
        <dbReference type="SAM" id="MobiDB-lite"/>
    </source>
</evidence>
<protein>
    <submittedName>
        <fullName evidence="2">Uncharacterized protein</fullName>
    </submittedName>
</protein>
<dbReference type="HOGENOM" id="CLU_1114396_0_0_7"/>
<gene>
    <name evidence="2" type="ordered locus">Dbac_1247</name>
</gene>
<sequence>MNRISYALVAVSILLGLFLSWQFQDVVRQANNNKGPAPVAEQVAAESAVNVPVQVVRVEWPDPPKPVEEKEKKPGAKAAKKQTDTVKKSGKGGGGKGGGLQVVGVFECEMEFYLEVMRKHGAKVIVFEQSKKRFFELAYGDDVRPMERLGSDFSPVSRRITDDYPDSQKLLERVRKTWGPGQYEVLLLLPTHLSSRIQSEIHDQLSKVNAKNAQAVFVTYSKVNNKLHVIINKAVMGGKEIFIRSSIYL</sequence>
<dbReference type="Proteomes" id="UP000002216">
    <property type="component" value="Chromosome"/>
</dbReference>
<dbReference type="STRING" id="525897.Dbac_1247"/>